<feature type="domain" description="PiggyBac transposable element-derived protein" evidence="3">
    <location>
        <begin position="91"/>
        <end position="193"/>
    </location>
</feature>
<gene>
    <name evidence="4" type="ORF">GJ744_005670</name>
</gene>
<feature type="transmembrane region" description="Helical" evidence="2">
    <location>
        <begin position="86"/>
        <end position="107"/>
    </location>
</feature>
<keyword evidence="2" id="KW-0472">Membrane</keyword>
<keyword evidence="5" id="KW-1185">Reference proteome</keyword>
<comment type="caution">
    <text evidence="4">The sequence shown here is derived from an EMBL/GenBank/DDBJ whole genome shotgun (WGS) entry which is preliminary data.</text>
</comment>
<name>A0A8H7DYA0_9EURO</name>
<evidence type="ECO:0000313" key="5">
    <source>
        <dbReference type="Proteomes" id="UP000606974"/>
    </source>
</evidence>
<keyword evidence="2" id="KW-0812">Transmembrane</keyword>
<evidence type="ECO:0000256" key="2">
    <source>
        <dbReference type="SAM" id="Phobius"/>
    </source>
</evidence>
<reference evidence="4" key="1">
    <citation type="submission" date="2020-02" db="EMBL/GenBank/DDBJ databases">
        <authorList>
            <person name="Palmer J.M."/>
        </authorList>
    </citation>
    <scope>NUCLEOTIDE SEQUENCE</scope>
    <source>
        <strain evidence="4">EPUS1.4</strain>
        <tissue evidence="4">Thallus</tissue>
    </source>
</reference>
<dbReference type="PANTHER" id="PTHR46599">
    <property type="entry name" value="PIGGYBAC TRANSPOSABLE ELEMENT-DERIVED PROTEIN 4"/>
    <property type="match status" value="1"/>
</dbReference>
<dbReference type="Proteomes" id="UP000606974">
    <property type="component" value="Unassembled WGS sequence"/>
</dbReference>
<sequence>MLRPRRDTQIPLRYGDNSPPQLLQSNNQRKRCRTDPENVDRNNVDQALAVIAPASECADELPTLISTELPQFDANYVENRAGAPRYTVLSALGFFTLFFSDLVVEILSKETNSYAEYHLRYPSFPPLSLPSNCHWIPTTPAEIRVFLGIHLYFGLYILAVRTDYWKIHNLGQFMSRDRFELIHRYFSTNSASPPPNCQQEAEFSATATVRLSATALLLRNAYTHSNVS</sequence>
<evidence type="ECO:0000256" key="1">
    <source>
        <dbReference type="SAM" id="MobiDB-lite"/>
    </source>
</evidence>
<organism evidence="4 5">
    <name type="scientific">Endocarpon pusillum</name>
    <dbReference type="NCBI Taxonomy" id="364733"/>
    <lineage>
        <taxon>Eukaryota</taxon>
        <taxon>Fungi</taxon>
        <taxon>Dikarya</taxon>
        <taxon>Ascomycota</taxon>
        <taxon>Pezizomycotina</taxon>
        <taxon>Eurotiomycetes</taxon>
        <taxon>Chaetothyriomycetidae</taxon>
        <taxon>Verrucariales</taxon>
        <taxon>Verrucariaceae</taxon>
        <taxon>Endocarpon</taxon>
    </lineage>
</organism>
<dbReference type="Pfam" id="PF13843">
    <property type="entry name" value="DDE_Tnp_1_7"/>
    <property type="match status" value="1"/>
</dbReference>
<dbReference type="InterPro" id="IPR029526">
    <property type="entry name" value="PGBD"/>
</dbReference>
<protein>
    <recommendedName>
        <fullName evidence="3">PiggyBac transposable element-derived protein domain-containing protein</fullName>
    </recommendedName>
</protein>
<feature type="compositionally biased region" description="Polar residues" evidence="1">
    <location>
        <begin position="18"/>
        <end position="27"/>
    </location>
</feature>
<dbReference type="OrthoDB" id="3562449at2759"/>
<feature type="region of interest" description="Disordered" evidence="1">
    <location>
        <begin position="1"/>
        <end position="39"/>
    </location>
</feature>
<keyword evidence="2" id="KW-1133">Transmembrane helix</keyword>
<accession>A0A8H7DYA0</accession>
<evidence type="ECO:0000259" key="3">
    <source>
        <dbReference type="Pfam" id="PF13843"/>
    </source>
</evidence>
<proteinExistence type="predicted"/>
<dbReference type="AlphaFoldDB" id="A0A8H7DYA0"/>
<dbReference type="PANTHER" id="PTHR46599:SF3">
    <property type="entry name" value="PIGGYBAC TRANSPOSABLE ELEMENT-DERIVED PROTEIN 4"/>
    <property type="match status" value="1"/>
</dbReference>
<evidence type="ECO:0000313" key="4">
    <source>
        <dbReference type="EMBL" id="KAF7502482.1"/>
    </source>
</evidence>
<dbReference type="EMBL" id="JAACFV010000247">
    <property type="protein sequence ID" value="KAF7502482.1"/>
    <property type="molecule type" value="Genomic_DNA"/>
</dbReference>
<feature type="transmembrane region" description="Helical" evidence="2">
    <location>
        <begin position="143"/>
        <end position="160"/>
    </location>
</feature>